<evidence type="ECO:0000313" key="2">
    <source>
        <dbReference type="Proteomes" id="UP000544222"/>
    </source>
</evidence>
<evidence type="ECO:0000313" key="1">
    <source>
        <dbReference type="EMBL" id="MBB3188356.1"/>
    </source>
</evidence>
<name>A0A7W5DSZ1_9PORP</name>
<proteinExistence type="predicted"/>
<organism evidence="1 2">
    <name type="scientific">Microbacter margulisiae</name>
    <dbReference type="NCBI Taxonomy" id="1350067"/>
    <lineage>
        <taxon>Bacteria</taxon>
        <taxon>Pseudomonadati</taxon>
        <taxon>Bacteroidota</taxon>
        <taxon>Bacteroidia</taxon>
        <taxon>Bacteroidales</taxon>
        <taxon>Porphyromonadaceae</taxon>
        <taxon>Microbacter</taxon>
    </lineage>
</organism>
<gene>
    <name evidence="1" type="ORF">FHX64_002554</name>
</gene>
<accession>A0A7W5DSZ1</accession>
<keyword evidence="2" id="KW-1185">Reference proteome</keyword>
<reference evidence="1 2" key="1">
    <citation type="submission" date="2020-08" db="EMBL/GenBank/DDBJ databases">
        <title>Genomic Encyclopedia of Type Strains, Phase IV (KMG-IV): sequencing the most valuable type-strain genomes for metagenomic binning, comparative biology and taxonomic classification.</title>
        <authorList>
            <person name="Goeker M."/>
        </authorList>
    </citation>
    <scope>NUCLEOTIDE SEQUENCE [LARGE SCALE GENOMIC DNA]</scope>
    <source>
        <strain evidence="1 2">DSM 27471</strain>
    </source>
</reference>
<dbReference type="Proteomes" id="UP000544222">
    <property type="component" value="Unassembled WGS sequence"/>
</dbReference>
<sequence>MNYAIKQASSTLGFLPIGWNQGFMVKKWSDSVH</sequence>
<dbReference type="AlphaFoldDB" id="A0A7W5DSZ1"/>
<protein>
    <submittedName>
        <fullName evidence="1">Uncharacterized protein</fullName>
    </submittedName>
</protein>
<comment type="caution">
    <text evidence="1">The sequence shown here is derived from an EMBL/GenBank/DDBJ whole genome shotgun (WGS) entry which is preliminary data.</text>
</comment>
<dbReference type="EMBL" id="JACHYB010000002">
    <property type="protein sequence ID" value="MBB3188356.1"/>
    <property type="molecule type" value="Genomic_DNA"/>
</dbReference>